<evidence type="ECO:0000256" key="2">
    <source>
        <dbReference type="SAM" id="SignalP"/>
    </source>
</evidence>
<keyword evidence="1" id="KW-1133">Transmembrane helix</keyword>
<keyword evidence="1" id="KW-0472">Membrane</keyword>
<name>A0A2Z5X899_9CHLO</name>
<dbReference type="InterPro" id="IPR014756">
    <property type="entry name" value="Ig_E-set"/>
</dbReference>
<keyword evidence="1" id="KW-0812">Transmembrane</keyword>
<dbReference type="SUPFAM" id="SSF81296">
    <property type="entry name" value="E set domains"/>
    <property type="match status" value="1"/>
</dbReference>
<organism evidence="3">
    <name type="scientific">Eudorina sp. NIES-3984</name>
    <dbReference type="NCBI Taxonomy" id="1941220"/>
    <lineage>
        <taxon>Eukaryota</taxon>
        <taxon>Viridiplantae</taxon>
        <taxon>Chlorophyta</taxon>
        <taxon>core chlorophytes</taxon>
        <taxon>Chlorophyceae</taxon>
        <taxon>CS clade</taxon>
        <taxon>Chlamydomonadales</taxon>
        <taxon>Volvocaceae</taxon>
        <taxon>Eudorina</taxon>
    </lineage>
</organism>
<evidence type="ECO:0000256" key="1">
    <source>
        <dbReference type="SAM" id="Phobius"/>
    </source>
</evidence>
<feature type="signal peptide" evidence="2">
    <location>
        <begin position="1"/>
        <end position="20"/>
    </location>
</feature>
<proteinExistence type="predicted"/>
<keyword evidence="2" id="KW-0732">Signal</keyword>
<sequence length="839" mass="92649">MKTYTALSLVLASFLVWASADRQDCIKLEAQSAILKFPSSIATAGQPYVFTLEPIGLTSPRKCLYYDHLLTVQCLSESNWSFCQTDASIKPTADGSLRVTIWPATIRASYQPWPPPSTSEETLNPGTFAVNTTIMVRYNGTDLSGSPFPIVVRPADFAPAFSMVHILQPASGIVGRALLVARFSQIADKFSNWIRGIDLIDCLMVRVSSPDVDVKLHWIMDWWIEVRANSSKAGRYSFQLFYVYPNGNKEAIRIQTESTVDYVGWFEFLSGPLSVQDIRIYGLPSHARAGSNISITVQALDKFQNPTQWIDPQIYDTRVQQNQNASIIQVQVLGPSQEVQNAAKEFIADMGLARWYVQCFLTGSYWVAVMFKASSSVVLHNGTFEIYPGYASPRTSSQAIPTLSEAGLVSMEMFLRDEWGNPSDNWDTLTISVIDTDRNMSLSVYGPAFMSAMGLSYYSVLTLSGGYMVRTFLSGILWQEKTIFISAQRQPSLQRSQVIGYGAGLPRTNQLLTVAAPLESGCNYSLWVILRDVYGNSMDFLDVVDLHIDGPGVATVASVIRYSINGTLEYTYSIIRTGVYEVRVLLVGQVLHVGFVRVYPGVFHPPATLVGAPDWVNAGDLNNISMSFYDVWGNECPVSGDLAVIIRSYDHGTTWNEGIQLTAAVHADMALILNVAGEYAGACFCNERLVGSIFRVVVTPSTPSQAVLLQKGVSSTCIITAVILLMDSYMNIVQIPVPLEDINLTLEPDVSWEGNITVCGSSYQILLWSSPVSESQLTIMYQHSRLGLYKWRADEDQESFKCSLHVTTAIFAITAFSSALILISIGCFLGWKSQIGIIK</sequence>
<dbReference type="AlphaFoldDB" id="A0A2Z5X899"/>
<protein>
    <submittedName>
        <fullName evidence="3">Plus gametic plasma membrane protein homolog</fullName>
    </submittedName>
</protein>
<accession>A0A2Z5X899</accession>
<dbReference type="EMBL" id="LC314414">
    <property type="protein sequence ID" value="BBC28482.1"/>
    <property type="molecule type" value="Genomic_DNA"/>
</dbReference>
<reference evidence="3" key="1">
    <citation type="journal article" date="2018" name="Commun. Biol.">
        <title>Anisogamy evolved with a reduced sex-determining region in volvocine green algae.</title>
        <authorList>
            <person name="Hamaji T."/>
            <person name="Kawai-Toyooka H."/>
            <person name="Uchimura H."/>
            <person name="Suzuki M."/>
            <person name="Noguchi H."/>
            <person name="Minakuchi Y."/>
            <person name="Toyoda A."/>
            <person name="Fujiyama A."/>
            <person name="Miyagishima S."/>
            <person name="Umen J.G."/>
            <person name="Nozaki H."/>
        </authorList>
    </citation>
    <scope>NUCLEOTIDE SEQUENCE</scope>
    <source>
        <strain evidence="3">NIES-3984</strain>
    </source>
</reference>
<feature type="transmembrane region" description="Helical" evidence="1">
    <location>
        <begin position="809"/>
        <end position="831"/>
    </location>
</feature>
<evidence type="ECO:0000313" key="3">
    <source>
        <dbReference type="EMBL" id="BBC28482.1"/>
    </source>
</evidence>
<feature type="chain" id="PRO_5016432243" evidence="2">
    <location>
        <begin position="21"/>
        <end position="839"/>
    </location>
</feature>
<gene>
    <name evidence="3" type="primary">FUS1</name>
</gene>